<dbReference type="EC" id="2.3.1.39" evidence="4"/>
<feature type="active site" evidence="5">
    <location>
        <position position="199"/>
    </location>
</feature>
<dbReference type="EMBL" id="SOJN01000123">
    <property type="protein sequence ID" value="TET44469.1"/>
    <property type="molecule type" value="Genomic_DNA"/>
</dbReference>
<dbReference type="NCBIfam" id="TIGR00128">
    <property type="entry name" value="fabD"/>
    <property type="match status" value="1"/>
</dbReference>
<dbReference type="InterPro" id="IPR016035">
    <property type="entry name" value="Acyl_Trfase/lysoPLipase"/>
</dbReference>
<organism evidence="7 8">
    <name type="scientific">candidate division TA06 bacterium</name>
    <dbReference type="NCBI Taxonomy" id="2250710"/>
    <lineage>
        <taxon>Bacteria</taxon>
        <taxon>Bacteria division TA06</taxon>
    </lineage>
</organism>
<sequence>MRVAFIFPGQGSQGAGMAKAFYESFPSVRETYEKANDILGMDIASLSFEGPEEELRKTKNAQVAILLHSVVGDALLKSMGIRPDIVAGHSLGEYSANVSAGSLELDDALHLVRFRGELMWQSGVKSPGTMSAIVGMDYDQVEQLCREASTHGIVSVANYNSPHQVVISGEPEAVKVASELANSRGAKRVMPLKVSGAFHSELMRDPALKLSKVLFKTKISDPTTPVVANWSGKMVKDSEGVGDALRRQMLSPVLWIDSIKTMLGFGAKCFVEVGPGKVLLGLLKRTDSKVAMYSVADTKSLESTVKALEQEIPR</sequence>
<dbReference type="InterPro" id="IPR001227">
    <property type="entry name" value="Ac_transferase_dom_sf"/>
</dbReference>
<dbReference type="InterPro" id="IPR024925">
    <property type="entry name" value="Malonyl_CoA-ACP_transAc"/>
</dbReference>
<dbReference type="AlphaFoldDB" id="A0A523UPX5"/>
<evidence type="ECO:0000256" key="4">
    <source>
        <dbReference type="PIRNR" id="PIRNR000446"/>
    </source>
</evidence>
<accession>A0A523UPX5</accession>
<evidence type="ECO:0000313" key="8">
    <source>
        <dbReference type="Proteomes" id="UP000315525"/>
    </source>
</evidence>
<evidence type="ECO:0000256" key="2">
    <source>
        <dbReference type="ARBA" id="ARBA00023315"/>
    </source>
</evidence>
<evidence type="ECO:0000259" key="6">
    <source>
        <dbReference type="SMART" id="SM00827"/>
    </source>
</evidence>
<dbReference type="SUPFAM" id="SSF52151">
    <property type="entry name" value="FabD/lysophospholipase-like"/>
    <property type="match status" value="1"/>
</dbReference>
<keyword evidence="2 4" id="KW-0012">Acyltransferase</keyword>
<dbReference type="Gene3D" id="3.30.70.250">
    <property type="entry name" value="Malonyl-CoA ACP transacylase, ACP-binding"/>
    <property type="match status" value="1"/>
</dbReference>
<dbReference type="InterPro" id="IPR004410">
    <property type="entry name" value="Malonyl_CoA-ACP_transAc_FabD"/>
</dbReference>
<comment type="catalytic activity">
    <reaction evidence="3 4">
        <text>holo-[ACP] + malonyl-CoA = malonyl-[ACP] + CoA</text>
        <dbReference type="Rhea" id="RHEA:41792"/>
        <dbReference type="Rhea" id="RHEA-COMP:9623"/>
        <dbReference type="Rhea" id="RHEA-COMP:9685"/>
        <dbReference type="ChEBI" id="CHEBI:57287"/>
        <dbReference type="ChEBI" id="CHEBI:57384"/>
        <dbReference type="ChEBI" id="CHEBI:64479"/>
        <dbReference type="ChEBI" id="CHEBI:78449"/>
        <dbReference type="EC" id="2.3.1.39"/>
    </reaction>
</comment>
<dbReference type="SUPFAM" id="SSF55048">
    <property type="entry name" value="Probable ACP-binding domain of malonyl-CoA ACP transacylase"/>
    <property type="match status" value="1"/>
</dbReference>
<gene>
    <name evidence="7" type="primary">fabD</name>
    <name evidence="7" type="ORF">E3J62_10165</name>
</gene>
<dbReference type="PIRSF" id="PIRSF000446">
    <property type="entry name" value="Mct"/>
    <property type="match status" value="1"/>
</dbReference>
<dbReference type="PANTHER" id="PTHR42681:SF1">
    <property type="entry name" value="MALONYL-COA-ACYL CARRIER PROTEIN TRANSACYLASE, MITOCHONDRIAL"/>
    <property type="match status" value="1"/>
</dbReference>
<dbReference type="GO" id="GO:0004314">
    <property type="term" value="F:[acyl-carrier-protein] S-malonyltransferase activity"/>
    <property type="evidence" value="ECO:0007669"/>
    <property type="project" value="UniProtKB-EC"/>
</dbReference>
<keyword evidence="1 4" id="KW-0808">Transferase</keyword>
<dbReference type="Gene3D" id="3.40.366.10">
    <property type="entry name" value="Malonyl-Coenzyme A Acyl Carrier Protein, domain 2"/>
    <property type="match status" value="1"/>
</dbReference>
<comment type="similarity">
    <text evidence="4">Belongs to the fabD family.</text>
</comment>
<protein>
    <recommendedName>
        <fullName evidence="4">Malonyl CoA-acyl carrier protein transacylase</fullName>
        <ecNumber evidence="4">2.3.1.39</ecNumber>
    </recommendedName>
</protein>
<evidence type="ECO:0000313" key="7">
    <source>
        <dbReference type="EMBL" id="TET44469.1"/>
    </source>
</evidence>
<dbReference type="PANTHER" id="PTHR42681">
    <property type="entry name" value="MALONYL-COA-ACYL CARRIER PROTEIN TRANSACYLASE, MITOCHONDRIAL"/>
    <property type="match status" value="1"/>
</dbReference>
<evidence type="ECO:0000256" key="1">
    <source>
        <dbReference type="ARBA" id="ARBA00022679"/>
    </source>
</evidence>
<feature type="active site" evidence="5">
    <location>
        <position position="90"/>
    </location>
</feature>
<evidence type="ECO:0000256" key="5">
    <source>
        <dbReference type="PIRSR" id="PIRSR000446-1"/>
    </source>
</evidence>
<dbReference type="Proteomes" id="UP000315525">
    <property type="component" value="Unassembled WGS sequence"/>
</dbReference>
<dbReference type="GO" id="GO:0005829">
    <property type="term" value="C:cytosol"/>
    <property type="evidence" value="ECO:0007669"/>
    <property type="project" value="TreeGrafter"/>
</dbReference>
<dbReference type="FunFam" id="3.30.70.250:FF:000001">
    <property type="entry name" value="Malonyl CoA-acyl carrier protein transacylase"/>
    <property type="match status" value="1"/>
</dbReference>
<reference evidence="7 8" key="1">
    <citation type="submission" date="2019-03" db="EMBL/GenBank/DDBJ databases">
        <title>Metabolic potential of uncultured bacteria and archaea associated with petroleum seepage in deep-sea sediments.</title>
        <authorList>
            <person name="Dong X."/>
            <person name="Hubert C."/>
        </authorList>
    </citation>
    <scope>NUCLEOTIDE SEQUENCE [LARGE SCALE GENOMIC DNA]</scope>
    <source>
        <strain evidence="7">E44_bin18</strain>
    </source>
</reference>
<name>A0A523UPX5_UNCT6</name>
<comment type="caution">
    <text evidence="7">The sequence shown here is derived from an EMBL/GenBank/DDBJ whole genome shotgun (WGS) entry which is preliminary data.</text>
</comment>
<proteinExistence type="inferred from homology"/>
<dbReference type="SMART" id="SM00827">
    <property type="entry name" value="PKS_AT"/>
    <property type="match status" value="1"/>
</dbReference>
<evidence type="ECO:0000256" key="3">
    <source>
        <dbReference type="ARBA" id="ARBA00048462"/>
    </source>
</evidence>
<dbReference type="GO" id="GO:0006633">
    <property type="term" value="P:fatty acid biosynthetic process"/>
    <property type="evidence" value="ECO:0007669"/>
    <property type="project" value="TreeGrafter"/>
</dbReference>
<feature type="domain" description="Malonyl-CoA:ACP transacylase (MAT)" evidence="6">
    <location>
        <begin position="6"/>
        <end position="308"/>
    </location>
</feature>
<dbReference type="InterPro" id="IPR014043">
    <property type="entry name" value="Acyl_transferase_dom"/>
</dbReference>
<dbReference type="InterPro" id="IPR016036">
    <property type="entry name" value="Malonyl_transacylase_ACP-bd"/>
</dbReference>
<dbReference type="InterPro" id="IPR050858">
    <property type="entry name" value="Mal-CoA-ACP_Trans/PKS_FabD"/>
</dbReference>
<dbReference type="Pfam" id="PF00698">
    <property type="entry name" value="Acyl_transf_1"/>
    <property type="match status" value="1"/>
</dbReference>